<keyword evidence="1" id="KW-1133">Transmembrane helix</keyword>
<name>A0AAD7ATA0_9AGAR</name>
<comment type="caution">
    <text evidence="2">The sequence shown here is derived from an EMBL/GenBank/DDBJ whole genome shotgun (WGS) entry which is preliminary data.</text>
</comment>
<feature type="transmembrane region" description="Helical" evidence="1">
    <location>
        <begin position="67"/>
        <end position="86"/>
    </location>
</feature>
<proteinExistence type="predicted"/>
<feature type="transmembrane region" description="Helical" evidence="1">
    <location>
        <begin position="32"/>
        <end position="55"/>
    </location>
</feature>
<feature type="transmembrane region" description="Helical" evidence="1">
    <location>
        <begin position="126"/>
        <end position="144"/>
    </location>
</feature>
<sequence>MSSGSEPTLSAALSDADAQLLKRYGRYIMLDAVSMITEAIFCGAYGIIFALAVYFILRKDLQSRGRVIMLIVVIFLYVASVAQFAMDVYTAFNYIHYFLIAPDTPILDQGDLSEANVAEVSTPMEALRMLSMIVGDAVLIWRTWAVYRGRILAILMPCILLLASFVFTLIDISCVTHNGSLPDSEKICFKAALVAWALSVGTNVTCTVLVGFKAWRHRKATRELNLPGKLHRNPTERILLTFVDSGLIYSLLWLTQLVLYVSFTPDSPWMYVSAVLMAMGDQIAGMYPTLVIVVVNVHPPIWEEKRFGDGASITPLPWNVKRSGYTNTSGTHPEVGCHLDTVIDVTIENSIAYRNVKWPPFEDV</sequence>
<organism evidence="2 3">
    <name type="scientific">Mycena albidolilacea</name>
    <dbReference type="NCBI Taxonomy" id="1033008"/>
    <lineage>
        <taxon>Eukaryota</taxon>
        <taxon>Fungi</taxon>
        <taxon>Dikarya</taxon>
        <taxon>Basidiomycota</taxon>
        <taxon>Agaricomycotina</taxon>
        <taxon>Agaricomycetes</taxon>
        <taxon>Agaricomycetidae</taxon>
        <taxon>Agaricales</taxon>
        <taxon>Marasmiineae</taxon>
        <taxon>Mycenaceae</taxon>
        <taxon>Mycena</taxon>
    </lineage>
</organism>
<keyword evidence="1" id="KW-0812">Transmembrane</keyword>
<dbReference type="EMBL" id="JARIHO010000001">
    <property type="protein sequence ID" value="KAJ7367595.1"/>
    <property type="molecule type" value="Genomic_DNA"/>
</dbReference>
<evidence type="ECO:0000313" key="3">
    <source>
        <dbReference type="Proteomes" id="UP001218218"/>
    </source>
</evidence>
<feature type="transmembrane region" description="Helical" evidence="1">
    <location>
        <begin position="238"/>
        <end position="263"/>
    </location>
</feature>
<gene>
    <name evidence="2" type="ORF">DFH08DRAFT_828908</name>
</gene>
<accession>A0AAD7ATA0</accession>
<keyword evidence="1" id="KW-0472">Membrane</keyword>
<dbReference type="AlphaFoldDB" id="A0AAD7ATA0"/>
<reference evidence="2" key="1">
    <citation type="submission" date="2023-03" db="EMBL/GenBank/DDBJ databases">
        <title>Massive genome expansion in bonnet fungi (Mycena s.s.) driven by repeated elements and novel gene families across ecological guilds.</title>
        <authorList>
            <consortium name="Lawrence Berkeley National Laboratory"/>
            <person name="Harder C.B."/>
            <person name="Miyauchi S."/>
            <person name="Viragh M."/>
            <person name="Kuo A."/>
            <person name="Thoen E."/>
            <person name="Andreopoulos B."/>
            <person name="Lu D."/>
            <person name="Skrede I."/>
            <person name="Drula E."/>
            <person name="Henrissat B."/>
            <person name="Morin E."/>
            <person name="Kohler A."/>
            <person name="Barry K."/>
            <person name="LaButti K."/>
            <person name="Morin E."/>
            <person name="Salamov A."/>
            <person name="Lipzen A."/>
            <person name="Mereny Z."/>
            <person name="Hegedus B."/>
            <person name="Baldrian P."/>
            <person name="Stursova M."/>
            <person name="Weitz H."/>
            <person name="Taylor A."/>
            <person name="Grigoriev I.V."/>
            <person name="Nagy L.G."/>
            <person name="Martin F."/>
            <person name="Kauserud H."/>
        </authorList>
    </citation>
    <scope>NUCLEOTIDE SEQUENCE</scope>
    <source>
        <strain evidence="2">CBHHK002</strain>
    </source>
</reference>
<evidence type="ECO:0000313" key="2">
    <source>
        <dbReference type="EMBL" id="KAJ7367595.1"/>
    </source>
</evidence>
<keyword evidence="3" id="KW-1185">Reference proteome</keyword>
<feature type="transmembrane region" description="Helical" evidence="1">
    <location>
        <begin position="151"/>
        <end position="173"/>
    </location>
</feature>
<protein>
    <submittedName>
        <fullName evidence="2">Uncharacterized protein</fullName>
    </submittedName>
</protein>
<evidence type="ECO:0000256" key="1">
    <source>
        <dbReference type="SAM" id="Phobius"/>
    </source>
</evidence>
<feature type="transmembrane region" description="Helical" evidence="1">
    <location>
        <begin position="269"/>
        <end position="297"/>
    </location>
</feature>
<feature type="transmembrane region" description="Helical" evidence="1">
    <location>
        <begin position="193"/>
        <end position="212"/>
    </location>
</feature>
<dbReference type="Proteomes" id="UP001218218">
    <property type="component" value="Unassembled WGS sequence"/>
</dbReference>